<evidence type="ECO:0000313" key="2">
    <source>
        <dbReference type="EMBL" id="SVC48666.1"/>
    </source>
</evidence>
<dbReference type="SUPFAM" id="SSF51658">
    <property type="entry name" value="Xylose isomerase-like"/>
    <property type="match status" value="1"/>
</dbReference>
<gene>
    <name evidence="2" type="ORF">METZ01_LOCUS301520</name>
</gene>
<reference evidence="2" key="1">
    <citation type="submission" date="2018-05" db="EMBL/GenBank/DDBJ databases">
        <authorList>
            <person name="Lanie J.A."/>
            <person name="Ng W.-L."/>
            <person name="Kazmierczak K.M."/>
            <person name="Andrzejewski T.M."/>
            <person name="Davidsen T.M."/>
            <person name="Wayne K.J."/>
            <person name="Tettelin H."/>
            <person name="Glass J.I."/>
            <person name="Rusch D."/>
            <person name="Podicherti R."/>
            <person name="Tsui H.-C.T."/>
            <person name="Winkler M.E."/>
        </authorList>
    </citation>
    <scope>NUCLEOTIDE SEQUENCE</scope>
</reference>
<name>A0A382MIU0_9ZZZZ</name>
<dbReference type="InterPro" id="IPR013022">
    <property type="entry name" value="Xyl_isomerase-like_TIM-brl"/>
</dbReference>
<dbReference type="InterPro" id="IPR036237">
    <property type="entry name" value="Xyl_isomerase-like_sf"/>
</dbReference>
<dbReference type="InterPro" id="IPR006311">
    <property type="entry name" value="TAT_signal"/>
</dbReference>
<dbReference type="Gene3D" id="3.20.20.150">
    <property type="entry name" value="Divalent-metal-dependent TIM barrel enzymes"/>
    <property type="match status" value="1"/>
</dbReference>
<dbReference type="Pfam" id="PF01261">
    <property type="entry name" value="AP_endonuc_2"/>
    <property type="match status" value="1"/>
</dbReference>
<evidence type="ECO:0000259" key="1">
    <source>
        <dbReference type="Pfam" id="PF01261"/>
    </source>
</evidence>
<protein>
    <recommendedName>
        <fullName evidence="1">Xylose isomerase-like TIM barrel domain-containing protein</fullName>
    </recommendedName>
</protein>
<dbReference type="AlphaFoldDB" id="A0A382MIU0"/>
<feature type="domain" description="Xylose isomerase-like TIM barrel" evidence="1">
    <location>
        <begin position="70"/>
        <end position="190"/>
    </location>
</feature>
<organism evidence="2">
    <name type="scientific">marine metagenome</name>
    <dbReference type="NCBI Taxonomy" id="408172"/>
    <lineage>
        <taxon>unclassified sequences</taxon>
        <taxon>metagenomes</taxon>
        <taxon>ecological metagenomes</taxon>
    </lineage>
</organism>
<accession>A0A382MIU0</accession>
<feature type="non-terminal residue" evidence="2">
    <location>
        <position position="190"/>
    </location>
</feature>
<sequence length="190" mass="20739">MKESPVSRRRFTQGLALAGLATPIATQAIAPIKRNGTPKLKLSLAAYSFRKQLTAKPETPGAMDMLGFVDWCATQDLDGCEPTSYFFPKEVTPEFLAKLKRKAHLHGLDVSSGAIRNVFTLPDGPELDKWHAHVDVWVSHYAAIGCPVIRVFAGRAPKGMSEKQAIDNAVKNLEKACKRAGEKGIILALE</sequence>
<dbReference type="EMBL" id="UINC01093888">
    <property type="protein sequence ID" value="SVC48666.1"/>
    <property type="molecule type" value="Genomic_DNA"/>
</dbReference>
<dbReference type="PROSITE" id="PS51318">
    <property type="entry name" value="TAT"/>
    <property type="match status" value="1"/>
</dbReference>
<proteinExistence type="predicted"/>